<dbReference type="EMBL" id="BAABCQ010000253">
    <property type="protein sequence ID" value="GAA4013791.1"/>
    <property type="molecule type" value="Genomic_DNA"/>
</dbReference>
<protein>
    <submittedName>
        <fullName evidence="2">Uncharacterized protein</fullName>
    </submittedName>
</protein>
<proteinExistence type="predicted"/>
<evidence type="ECO:0000313" key="2">
    <source>
        <dbReference type="EMBL" id="GAA4013791.1"/>
    </source>
</evidence>
<comment type="caution">
    <text evidence="2">The sequence shown here is derived from an EMBL/GenBank/DDBJ whole genome shotgun (WGS) entry which is preliminary data.</text>
</comment>
<sequence>MSPLPTSSTTRLPYTRPVARPSTSAQATASPAAARPINAPSGSRAISSRSAFLTISTLYAVRMPSSLPRTR</sequence>
<accession>A0ABP7SMN2</accession>
<organism evidence="2 3">
    <name type="scientific">Streptomyces marokkonensis</name>
    <dbReference type="NCBI Taxonomy" id="324855"/>
    <lineage>
        <taxon>Bacteria</taxon>
        <taxon>Bacillati</taxon>
        <taxon>Actinomycetota</taxon>
        <taxon>Actinomycetes</taxon>
        <taxon>Kitasatosporales</taxon>
        <taxon>Streptomycetaceae</taxon>
        <taxon>Streptomyces</taxon>
    </lineage>
</organism>
<feature type="compositionally biased region" description="Polar residues" evidence="1">
    <location>
        <begin position="1"/>
        <end position="12"/>
    </location>
</feature>
<gene>
    <name evidence="2" type="ORF">GCM10022384_67570</name>
</gene>
<evidence type="ECO:0000256" key="1">
    <source>
        <dbReference type="SAM" id="MobiDB-lite"/>
    </source>
</evidence>
<feature type="region of interest" description="Disordered" evidence="1">
    <location>
        <begin position="1"/>
        <end position="45"/>
    </location>
</feature>
<reference evidence="3" key="1">
    <citation type="journal article" date="2019" name="Int. J. Syst. Evol. Microbiol.">
        <title>The Global Catalogue of Microorganisms (GCM) 10K type strain sequencing project: providing services to taxonomists for standard genome sequencing and annotation.</title>
        <authorList>
            <consortium name="The Broad Institute Genomics Platform"/>
            <consortium name="The Broad Institute Genome Sequencing Center for Infectious Disease"/>
            <person name="Wu L."/>
            <person name="Ma J."/>
        </authorList>
    </citation>
    <scope>NUCLEOTIDE SEQUENCE [LARGE SCALE GENOMIC DNA]</scope>
    <source>
        <strain evidence="3">JCM 17027</strain>
    </source>
</reference>
<keyword evidence="3" id="KW-1185">Reference proteome</keyword>
<feature type="compositionally biased region" description="Low complexity" evidence="1">
    <location>
        <begin position="19"/>
        <end position="41"/>
    </location>
</feature>
<name>A0ABP7SMN2_9ACTN</name>
<dbReference type="Proteomes" id="UP001500034">
    <property type="component" value="Unassembled WGS sequence"/>
</dbReference>
<evidence type="ECO:0000313" key="3">
    <source>
        <dbReference type="Proteomes" id="UP001500034"/>
    </source>
</evidence>